<evidence type="ECO:0000259" key="8">
    <source>
        <dbReference type="PROSITE" id="PS50968"/>
    </source>
</evidence>
<name>A0A2N4TVL0_RALPI</name>
<dbReference type="InterPro" id="IPR005481">
    <property type="entry name" value="BC-like_N"/>
</dbReference>
<dbReference type="InterPro" id="IPR050856">
    <property type="entry name" value="Biotin_carboxylase_complex"/>
</dbReference>
<evidence type="ECO:0000256" key="3">
    <source>
        <dbReference type="ARBA" id="ARBA00022741"/>
    </source>
</evidence>
<evidence type="ECO:0000256" key="5">
    <source>
        <dbReference type="ARBA" id="ARBA00022946"/>
    </source>
</evidence>
<dbReference type="Pfam" id="PF00289">
    <property type="entry name" value="Biotin_carb_N"/>
    <property type="match status" value="1"/>
</dbReference>
<dbReference type="Pfam" id="PF02785">
    <property type="entry name" value="Biotin_carb_C"/>
    <property type="match status" value="1"/>
</dbReference>
<evidence type="ECO:0000256" key="6">
    <source>
        <dbReference type="ARBA" id="ARBA00023267"/>
    </source>
</evidence>
<evidence type="ECO:0000256" key="2">
    <source>
        <dbReference type="ARBA" id="ARBA00022598"/>
    </source>
</evidence>
<comment type="caution">
    <text evidence="11">The sequence shown here is derived from an EMBL/GenBank/DDBJ whole genome shotgun (WGS) entry which is preliminary data.</text>
</comment>
<dbReference type="Pfam" id="PF02786">
    <property type="entry name" value="CPSase_L_D2"/>
    <property type="match status" value="1"/>
</dbReference>
<dbReference type="GO" id="GO:0046872">
    <property type="term" value="F:metal ion binding"/>
    <property type="evidence" value="ECO:0007669"/>
    <property type="project" value="InterPro"/>
</dbReference>
<dbReference type="GO" id="GO:0005524">
    <property type="term" value="F:ATP binding"/>
    <property type="evidence" value="ECO:0007669"/>
    <property type="project" value="UniProtKB-UniRule"/>
</dbReference>
<dbReference type="PANTHER" id="PTHR18866">
    <property type="entry name" value="CARBOXYLASE:PYRUVATE/ACETYL-COA/PROPIONYL-COA CARBOXYLASE"/>
    <property type="match status" value="1"/>
</dbReference>
<dbReference type="InterPro" id="IPR001882">
    <property type="entry name" value="Biotin_BS"/>
</dbReference>
<dbReference type="EMBL" id="PKQE01000001">
    <property type="protein sequence ID" value="PLC43750.1"/>
    <property type="molecule type" value="Genomic_DNA"/>
</dbReference>
<dbReference type="SUPFAM" id="SSF56059">
    <property type="entry name" value="Glutathione synthetase ATP-binding domain-like"/>
    <property type="match status" value="1"/>
</dbReference>
<dbReference type="FunFam" id="3.40.50.20:FF:000010">
    <property type="entry name" value="Propionyl-CoA carboxylase subunit alpha"/>
    <property type="match status" value="1"/>
</dbReference>
<dbReference type="PROSITE" id="PS00188">
    <property type="entry name" value="BIOTIN"/>
    <property type="match status" value="1"/>
</dbReference>
<dbReference type="InterPro" id="IPR011053">
    <property type="entry name" value="Single_hybrid_motif"/>
</dbReference>
<evidence type="ECO:0000259" key="9">
    <source>
        <dbReference type="PROSITE" id="PS50975"/>
    </source>
</evidence>
<dbReference type="PROSITE" id="PS00866">
    <property type="entry name" value="CPSASE_1"/>
    <property type="match status" value="1"/>
</dbReference>
<dbReference type="FunFam" id="3.30.470.20:FF:000028">
    <property type="entry name" value="Methylcrotonoyl-CoA carboxylase subunit alpha, mitochondrial"/>
    <property type="match status" value="1"/>
</dbReference>
<organism evidence="11 12">
    <name type="scientific">Ralstonia pickettii</name>
    <name type="common">Burkholderia pickettii</name>
    <dbReference type="NCBI Taxonomy" id="329"/>
    <lineage>
        <taxon>Bacteria</taxon>
        <taxon>Pseudomonadati</taxon>
        <taxon>Pseudomonadota</taxon>
        <taxon>Betaproteobacteria</taxon>
        <taxon>Burkholderiales</taxon>
        <taxon>Burkholderiaceae</taxon>
        <taxon>Ralstonia</taxon>
    </lineage>
</organism>
<evidence type="ECO:0000313" key="11">
    <source>
        <dbReference type="EMBL" id="PLC43750.1"/>
    </source>
</evidence>
<dbReference type="PROSITE" id="PS50975">
    <property type="entry name" value="ATP_GRASP"/>
    <property type="match status" value="1"/>
</dbReference>
<dbReference type="PROSITE" id="PS00867">
    <property type="entry name" value="CPSASE_2"/>
    <property type="match status" value="1"/>
</dbReference>
<dbReference type="InterPro" id="IPR011054">
    <property type="entry name" value="Rudment_hybrid_motif"/>
</dbReference>
<evidence type="ECO:0000256" key="1">
    <source>
        <dbReference type="ARBA" id="ARBA00001953"/>
    </source>
</evidence>
<feature type="domain" description="Biotin carboxylation" evidence="10">
    <location>
        <begin position="7"/>
        <end position="454"/>
    </location>
</feature>
<feature type="domain" description="Lipoyl-binding" evidence="8">
    <location>
        <begin position="593"/>
        <end position="662"/>
    </location>
</feature>
<evidence type="ECO:0000313" key="12">
    <source>
        <dbReference type="Proteomes" id="UP000234456"/>
    </source>
</evidence>
<feature type="domain" description="ATP-grasp" evidence="9">
    <location>
        <begin position="126"/>
        <end position="323"/>
    </location>
</feature>
<keyword evidence="4 7" id="KW-0067">ATP-binding</keyword>
<dbReference type="FunFam" id="3.30.1490.20:FF:000003">
    <property type="entry name" value="acetyl-CoA carboxylase isoform X1"/>
    <property type="match status" value="1"/>
</dbReference>
<dbReference type="InterPro" id="IPR005479">
    <property type="entry name" value="CPAse_ATP-bd"/>
</dbReference>
<dbReference type="AlphaFoldDB" id="A0A2N4TVL0"/>
<dbReference type="SUPFAM" id="SSF51230">
    <property type="entry name" value="Single hybrid motif"/>
    <property type="match status" value="1"/>
</dbReference>
<dbReference type="InterPro" id="IPR011761">
    <property type="entry name" value="ATP-grasp"/>
</dbReference>
<keyword evidence="3 7" id="KW-0547">Nucleotide-binding</keyword>
<dbReference type="CDD" id="cd06850">
    <property type="entry name" value="biotinyl_domain"/>
    <property type="match status" value="1"/>
</dbReference>
<comment type="cofactor">
    <cofactor evidence="1">
        <name>biotin</name>
        <dbReference type="ChEBI" id="CHEBI:57586"/>
    </cofactor>
</comment>
<gene>
    <name evidence="11" type="ORF">C0Q88_03290</name>
</gene>
<keyword evidence="5" id="KW-0809">Transit peptide</keyword>
<dbReference type="FunFam" id="2.40.50.100:FF:000003">
    <property type="entry name" value="Acetyl-CoA carboxylase biotin carboxyl carrier protein"/>
    <property type="match status" value="1"/>
</dbReference>
<dbReference type="Gene3D" id="2.40.50.100">
    <property type="match status" value="1"/>
</dbReference>
<dbReference type="InterPro" id="IPR000089">
    <property type="entry name" value="Biotin_lipoyl"/>
</dbReference>
<evidence type="ECO:0000256" key="7">
    <source>
        <dbReference type="PROSITE-ProRule" id="PRU00409"/>
    </source>
</evidence>
<dbReference type="OrthoDB" id="9803706at2"/>
<dbReference type="SMART" id="SM00878">
    <property type="entry name" value="Biotin_carb_C"/>
    <property type="match status" value="1"/>
</dbReference>
<protein>
    <submittedName>
        <fullName evidence="11">3-methylcrotonyl-CoA carboxylase</fullName>
    </submittedName>
</protein>
<accession>A0A2N4TVL0</accession>
<dbReference type="InterPro" id="IPR016185">
    <property type="entry name" value="PreATP-grasp_dom_sf"/>
</dbReference>
<dbReference type="GO" id="GO:0016874">
    <property type="term" value="F:ligase activity"/>
    <property type="evidence" value="ECO:0007669"/>
    <property type="project" value="UniProtKB-KW"/>
</dbReference>
<dbReference type="PROSITE" id="PS50968">
    <property type="entry name" value="BIOTINYL_LIPOYL"/>
    <property type="match status" value="1"/>
</dbReference>
<evidence type="ECO:0000256" key="4">
    <source>
        <dbReference type="ARBA" id="ARBA00022840"/>
    </source>
</evidence>
<dbReference type="SUPFAM" id="SSF52440">
    <property type="entry name" value="PreATP-grasp domain"/>
    <property type="match status" value="1"/>
</dbReference>
<dbReference type="PROSITE" id="PS50979">
    <property type="entry name" value="BC"/>
    <property type="match status" value="1"/>
</dbReference>
<sequence length="664" mass="70227">MAAPHAAFRSVLIANRGEIALRIMRTARRLGMRTVAVYSDADCDAPHCRAADLALPIGASQPQASYLNIAALLEAARKSGAQAVHPGYGFLAESDAFAAACADAGLVFIGPPADAIRAMGNKAGAKRLMEAAGVPCVPGYQGEVQSAERMAEEAARIGYPVMIKAAAGGGGRGMRRVDRAEEFAAALQSARSEAENAFGSGELILEKAIVEPRHIEIQVFADAHGNVVHLGERDCSVQRRHQKVIEESPSPAVSPELRARMGAVSVAAARAIGYVGAGTLEFLLAPDGAFYFMEMNTRLQVEHAVTEAIVGVDLVEWQLRVALGEPLPLAQDAIDARRAQGGHAIEVRLCAEDPQQNFLPQSGTVARWRAPEEVRTDHALADGLVVSPYYDSMLAKIVAHGTDRADACRRLARALDDCLLLGLPTNRAFLRDCVAHPAFLAGDVSTAFIDRHFPAATRQAAVPDAAVCQAAAVLLTHLREDTARRYPAELHGWASSRTYPTLCRFTLDGEAIDMRVRGLGAQQWELTWDGGATQVALVSEGEGRITLALGDTFHSVDYAVTASACHFVLSGIEHTAVDTTYAKAERSGAQTGSGRISAPMNGRVVAVHVAEGEAVSAGQVLLVVEAMKMEHSIAAPLAGEVRGLFTQVGAQVAPGGLLMEIAAA</sequence>
<dbReference type="Proteomes" id="UP000234456">
    <property type="component" value="Unassembled WGS sequence"/>
</dbReference>
<dbReference type="Pfam" id="PF00364">
    <property type="entry name" value="Biotin_lipoyl"/>
    <property type="match status" value="1"/>
</dbReference>
<evidence type="ECO:0000259" key="10">
    <source>
        <dbReference type="PROSITE" id="PS50979"/>
    </source>
</evidence>
<proteinExistence type="predicted"/>
<dbReference type="InterPro" id="IPR005482">
    <property type="entry name" value="Biotin_COase_C"/>
</dbReference>
<keyword evidence="2" id="KW-0436">Ligase</keyword>
<reference evidence="11 12" key="1">
    <citation type="submission" date="2017-12" db="EMBL/GenBank/DDBJ databases">
        <title>Draft genome sequence of Ralstonia pickettii 52.</title>
        <authorList>
            <person name="Zheng B."/>
        </authorList>
    </citation>
    <scope>NUCLEOTIDE SEQUENCE [LARGE SCALE GENOMIC DNA]</scope>
    <source>
        <strain evidence="11 12">52</strain>
    </source>
</reference>
<keyword evidence="6" id="KW-0092">Biotin</keyword>
<dbReference type="PANTHER" id="PTHR18866:SF33">
    <property type="entry name" value="METHYLCROTONOYL-COA CARBOXYLASE SUBUNIT ALPHA, MITOCHONDRIAL-RELATED"/>
    <property type="match status" value="1"/>
</dbReference>
<dbReference type="SUPFAM" id="SSF51246">
    <property type="entry name" value="Rudiment single hybrid motif"/>
    <property type="match status" value="1"/>
</dbReference>
<dbReference type="Gene3D" id="3.30.470.20">
    <property type="entry name" value="ATP-grasp fold, B domain"/>
    <property type="match status" value="1"/>
</dbReference>
<dbReference type="InterPro" id="IPR011764">
    <property type="entry name" value="Biotin_carboxylation_dom"/>
</dbReference>
<dbReference type="RefSeq" id="WP_102064350.1">
    <property type="nucleotide sequence ID" value="NZ_PKQE01000001.1"/>
</dbReference>